<dbReference type="InterPro" id="IPR015424">
    <property type="entry name" value="PyrdxlP-dep_Trfase"/>
</dbReference>
<dbReference type="GO" id="GO:0005783">
    <property type="term" value="C:endoplasmic reticulum"/>
    <property type="evidence" value="ECO:0000318"/>
    <property type="project" value="GO_Central"/>
</dbReference>
<evidence type="ECO:0000256" key="2">
    <source>
        <dbReference type="ARBA" id="ARBA00004760"/>
    </source>
</evidence>
<dbReference type="InterPro" id="IPR015422">
    <property type="entry name" value="PyrdxlP-dep_Trfase_small"/>
</dbReference>
<comment type="pathway">
    <text evidence="2">Lipid metabolism; sphingolipid metabolism.</text>
</comment>
<dbReference type="CTD" id="10558"/>
<dbReference type="GO" id="GO:0030170">
    <property type="term" value="F:pyridoxal phosphate binding"/>
    <property type="evidence" value="ECO:0007669"/>
    <property type="project" value="InterPro"/>
</dbReference>
<proteinExistence type="inferred from homology"/>
<comment type="pathway">
    <text evidence="3">Sphingolipid metabolism.</text>
</comment>
<dbReference type="GO" id="GO:0046512">
    <property type="term" value="P:sphingosine biosynthetic process"/>
    <property type="evidence" value="ECO:0000318"/>
    <property type="project" value="GO_Central"/>
</dbReference>
<dbReference type="OrthoDB" id="3168162at2759"/>
<dbReference type="GeneID" id="588779"/>
<dbReference type="Gene3D" id="3.40.640.10">
    <property type="entry name" value="Type I PLP-dependent aspartate aminotransferase-like (Major domain)"/>
    <property type="match status" value="1"/>
</dbReference>
<dbReference type="OMA" id="LTKYGCG"/>
<dbReference type="FunFam" id="3.40.640.10:FF:000049">
    <property type="entry name" value="serine palmitoyltransferase 1 isoform X1"/>
    <property type="match status" value="1"/>
</dbReference>
<accession>A0A7M7HE23</accession>
<keyword evidence="16" id="KW-1185">Reference proteome</keyword>
<dbReference type="Gene3D" id="3.90.1150.10">
    <property type="entry name" value="Aspartate Aminotransferase, domain 1"/>
    <property type="match status" value="1"/>
</dbReference>
<evidence type="ECO:0000256" key="9">
    <source>
        <dbReference type="ARBA" id="ARBA00023098"/>
    </source>
</evidence>
<organism evidence="15 16">
    <name type="scientific">Strongylocentrotus purpuratus</name>
    <name type="common">Purple sea urchin</name>
    <dbReference type="NCBI Taxonomy" id="7668"/>
    <lineage>
        <taxon>Eukaryota</taxon>
        <taxon>Metazoa</taxon>
        <taxon>Echinodermata</taxon>
        <taxon>Eleutherozoa</taxon>
        <taxon>Echinozoa</taxon>
        <taxon>Echinoidea</taxon>
        <taxon>Euechinoidea</taxon>
        <taxon>Echinacea</taxon>
        <taxon>Camarodonta</taxon>
        <taxon>Echinidea</taxon>
        <taxon>Strongylocentrotidae</taxon>
        <taxon>Strongylocentrotus</taxon>
    </lineage>
</organism>
<dbReference type="PANTHER" id="PTHR13693:SF2">
    <property type="entry name" value="SERINE PALMITOYLTRANSFERASE 1"/>
    <property type="match status" value="1"/>
</dbReference>
<dbReference type="Pfam" id="PF00155">
    <property type="entry name" value="Aminotran_1_2"/>
    <property type="match status" value="1"/>
</dbReference>
<keyword evidence="6" id="KW-0808">Transferase</keyword>
<dbReference type="GO" id="GO:0004758">
    <property type="term" value="F:serine C-palmitoyltransferase activity"/>
    <property type="evidence" value="ECO:0000318"/>
    <property type="project" value="GO_Central"/>
</dbReference>
<protein>
    <recommendedName>
        <fullName evidence="11">Serine palmitoyltransferase 1</fullName>
        <ecNumber evidence="5">2.3.1.50</ecNumber>
    </recommendedName>
    <alternativeName>
        <fullName evidence="12">Long chain base biosynthesis protein 1</fullName>
    </alternativeName>
    <alternativeName>
        <fullName evidence="13">Serine-palmitoyl-CoA transferase 1</fullName>
    </alternativeName>
</protein>
<evidence type="ECO:0000256" key="6">
    <source>
        <dbReference type="ARBA" id="ARBA00022679"/>
    </source>
</evidence>
<evidence type="ECO:0000256" key="4">
    <source>
        <dbReference type="ARBA" id="ARBA00008392"/>
    </source>
</evidence>
<evidence type="ECO:0000256" key="1">
    <source>
        <dbReference type="ARBA" id="ARBA00001933"/>
    </source>
</evidence>
<evidence type="ECO:0000256" key="12">
    <source>
        <dbReference type="ARBA" id="ARBA00041765"/>
    </source>
</evidence>
<evidence type="ECO:0000256" key="3">
    <source>
        <dbReference type="ARBA" id="ARBA00004991"/>
    </source>
</evidence>
<evidence type="ECO:0000256" key="7">
    <source>
        <dbReference type="ARBA" id="ARBA00022898"/>
    </source>
</evidence>
<evidence type="ECO:0000259" key="14">
    <source>
        <dbReference type="Pfam" id="PF00155"/>
    </source>
</evidence>
<keyword evidence="7" id="KW-0663">Pyridoxal phosphate</keyword>
<evidence type="ECO:0000256" key="8">
    <source>
        <dbReference type="ARBA" id="ARBA00022919"/>
    </source>
</evidence>
<dbReference type="InterPro" id="IPR050087">
    <property type="entry name" value="AON_synthase_class-II"/>
</dbReference>
<dbReference type="GO" id="GO:0046513">
    <property type="term" value="P:ceramide biosynthetic process"/>
    <property type="evidence" value="ECO:0000318"/>
    <property type="project" value="GO_Central"/>
</dbReference>
<sequence>MADAIMKFGVEPWNFAELVEAFKQAPLYHLAFEVILVVFIIRLIFSKSYSIESTVKLTEAEREQLVQEWEPEPLVPPVDPNHPALHYKVITKQGNNKLVVDGKEGINVGTFNFLGMLGRKETEDAAIQTMRKYGVGTCGPRGFFGTMDVHLNFEEKMAKHMGVEEAILYSYGFSTIASAIPAYAKKGDLVFCDEGVSFAIQMGLLASRSKLKFFKHNNMADLERLLQEQAVEDKKNPKKAKVMRKFIVVEGLYVNHGTIVDVEKLIELKYKYKVRVFMDESMSFFVLGKTGRGVTEHAGVDITDIDLISVSMEAALGTMGGFCLGTRYVVDHQRLSGLGYCFSASLPPMLASAASMAVDITQKETDIFQKLRSNNEFIHVQLSGLPGYRLDGDPISPIKHLRLEETSGDWQKDQAFLEKIVVRALDEGVVLTVARYLEEEEAFLPPPSIRIAVNVTLTEDQLTKITSVIRILAAAVLREKSEGE</sequence>
<keyword evidence="8" id="KW-0746">Sphingolipid metabolism</keyword>
<dbReference type="KEGG" id="spu:588779"/>
<keyword evidence="10" id="KW-0012">Acyltransferase</keyword>
<dbReference type="RefSeq" id="XP_011660643.1">
    <property type="nucleotide sequence ID" value="XM_011662341.2"/>
</dbReference>
<keyword evidence="9" id="KW-0443">Lipid metabolism</keyword>
<reference evidence="15" key="2">
    <citation type="submission" date="2021-01" db="UniProtKB">
        <authorList>
            <consortium name="EnsemblMetazoa"/>
        </authorList>
    </citation>
    <scope>IDENTIFICATION</scope>
</reference>
<evidence type="ECO:0000256" key="5">
    <source>
        <dbReference type="ARBA" id="ARBA00013220"/>
    </source>
</evidence>
<dbReference type="EC" id="2.3.1.50" evidence="5"/>
<reference evidence="16" key="1">
    <citation type="submission" date="2015-02" db="EMBL/GenBank/DDBJ databases">
        <title>Genome sequencing for Strongylocentrotus purpuratus.</title>
        <authorList>
            <person name="Murali S."/>
            <person name="Liu Y."/>
            <person name="Vee V."/>
            <person name="English A."/>
            <person name="Wang M."/>
            <person name="Skinner E."/>
            <person name="Han Y."/>
            <person name="Muzny D.M."/>
            <person name="Worley K.C."/>
            <person name="Gibbs R.A."/>
        </authorList>
    </citation>
    <scope>NUCLEOTIDE SEQUENCE</scope>
</reference>
<dbReference type="InterPro" id="IPR015421">
    <property type="entry name" value="PyrdxlP-dep_Trfase_major"/>
</dbReference>
<dbReference type="InterPro" id="IPR004839">
    <property type="entry name" value="Aminotransferase_I/II_large"/>
</dbReference>
<evidence type="ECO:0000313" key="16">
    <source>
        <dbReference type="Proteomes" id="UP000007110"/>
    </source>
</evidence>
<evidence type="ECO:0000313" key="15">
    <source>
        <dbReference type="EnsemblMetazoa" id="XP_011660643"/>
    </source>
</evidence>
<feature type="domain" description="Aminotransferase class I/classII large" evidence="14">
    <location>
        <begin position="109"/>
        <end position="466"/>
    </location>
</feature>
<dbReference type="AlphaFoldDB" id="A0A7M7HE23"/>
<dbReference type="GO" id="GO:0016020">
    <property type="term" value="C:membrane"/>
    <property type="evidence" value="ECO:0007669"/>
    <property type="project" value="GOC"/>
</dbReference>
<name>A0A7M7HE23_STRPU</name>
<dbReference type="PANTHER" id="PTHR13693">
    <property type="entry name" value="CLASS II AMINOTRANSFERASE/8-AMINO-7-OXONONANOATE SYNTHASE"/>
    <property type="match status" value="1"/>
</dbReference>
<dbReference type="InParanoid" id="A0A7M7HE23"/>
<evidence type="ECO:0000256" key="11">
    <source>
        <dbReference type="ARBA" id="ARBA00041066"/>
    </source>
</evidence>
<evidence type="ECO:0000256" key="10">
    <source>
        <dbReference type="ARBA" id="ARBA00023315"/>
    </source>
</evidence>
<dbReference type="SUPFAM" id="SSF53383">
    <property type="entry name" value="PLP-dependent transferases"/>
    <property type="match status" value="1"/>
</dbReference>
<dbReference type="EnsemblMetazoa" id="XM_011662341">
    <property type="protein sequence ID" value="XP_011660643"/>
    <property type="gene ID" value="LOC588779"/>
</dbReference>
<comment type="cofactor">
    <cofactor evidence="1">
        <name>pyridoxal 5'-phosphate</name>
        <dbReference type="ChEBI" id="CHEBI:597326"/>
    </cofactor>
</comment>
<comment type="similarity">
    <text evidence="4">Belongs to the class-II pyridoxal-phosphate-dependent aminotransferase family.</text>
</comment>
<dbReference type="Proteomes" id="UP000007110">
    <property type="component" value="Unassembled WGS sequence"/>
</dbReference>
<evidence type="ECO:0000256" key="13">
    <source>
        <dbReference type="ARBA" id="ARBA00042649"/>
    </source>
</evidence>